<keyword evidence="2 4" id="KW-1133">Transmembrane helix</keyword>
<dbReference type="PANTHER" id="PTHR23527:SF1">
    <property type="entry name" value="BLL3282 PROTEIN"/>
    <property type="match status" value="1"/>
</dbReference>
<feature type="transmembrane region" description="Helical" evidence="4">
    <location>
        <begin position="93"/>
        <end position="126"/>
    </location>
</feature>
<organism evidence="6 7">
    <name type="scientific">Novosphingobium resinovorum</name>
    <dbReference type="NCBI Taxonomy" id="158500"/>
    <lineage>
        <taxon>Bacteria</taxon>
        <taxon>Pseudomonadati</taxon>
        <taxon>Pseudomonadota</taxon>
        <taxon>Alphaproteobacteria</taxon>
        <taxon>Sphingomonadales</taxon>
        <taxon>Sphingomonadaceae</taxon>
        <taxon>Novosphingobium</taxon>
    </lineage>
</organism>
<evidence type="ECO:0000259" key="5">
    <source>
        <dbReference type="PROSITE" id="PS50850"/>
    </source>
</evidence>
<dbReference type="GO" id="GO:0022857">
    <property type="term" value="F:transmembrane transporter activity"/>
    <property type="evidence" value="ECO:0007669"/>
    <property type="project" value="InterPro"/>
</dbReference>
<evidence type="ECO:0000256" key="1">
    <source>
        <dbReference type="ARBA" id="ARBA00022692"/>
    </source>
</evidence>
<keyword evidence="1 4" id="KW-0812">Transmembrane</keyword>
<dbReference type="InterPro" id="IPR020846">
    <property type="entry name" value="MFS_dom"/>
</dbReference>
<feature type="transmembrane region" description="Helical" evidence="4">
    <location>
        <begin position="229"/>
        <end position="253"/>
    </location>
</feature>
<feature type="transmembrane region" description="Helical" evidence="4">
    <location>
        <begin position="153"/>
        <end position="173"/>
    </location>
</feature>
<evidence type="ECO:0000256" key="4">
    <source>
        <dbReference type="SAM" id="Phobius"/>
    </source>
</evidence>
<reference evidence="6 7" key="1">
    <citation type="submission" date="2014-03" db="EMBL/GenBank/DDBJ databases">
        <title>Whole genome sequence of Novosphingobium resinovorum KF1.</title>
        <authorList>
            <person name="Gan H.M."/>
            <person name="Gan H.Y."/>
            <person name="Chew T.H."/>
            <person name="Savka M.A."/>
        </authorList>
    </citation>
    <scope>NUCLEOTIDE SEQUENCE [LARGE SCALE GENOMIC DNA]</scope>
    <source>
        <strain evidence="6 7">KF1</strain>
    </source>
</reference>
<dbReference type="Pfam" id="PF07690">
    <property type="entry name" value="MFS_1"/>
    <property type="match status" value="1"/>
</dbReference>
<feature type="transmembrane region" description="Helical" evidence="4">
    <location>
        <begin position="60"/>
        <end position="81"/>
    </location>
</feature>
<feature type="transmembrane region" description="Helical" evidence="4">
    <location>
        <begin position="316"/>
        <end position="336"/>
    </location>
</feature>
<feature type="domain" description="Major facilitator superfamily (MFS) profile" evidence="5">
    <location>
        <begin position="24"/>
        <end position="407"/>
    </location>
</feature>
<feature type="transmembrane region" description="Helical" evidence="4">
    <location>
        <begin position="287"/>
        <end position="310"/>
    </location>
</feature>
<feature type="transmembrane region" description="Helical" evidence="4">
    <location>
        <begin position="384"/>
        <end position="404"/>
    </location>
</feature>
<dbReference type="Gene3D" id="1.20.1250.20">
    <property type="entry name" value="MFS general substrate transporter like domains"/>
    <property type="match status" value="2"/>
</dbReference>
<dbReference type="EMBL" id="JFYZ01000005">
    <property type="protein sequence ID" value="EZP82756.1"/>
    <property type="molecule type" value="Genomic_DNA"/>
</dbReference>
<dbReference type="InterPro" id="IPR052952">
    <property type="entry name" value="MFS-Transporter"/>
</dbReference>
<feature type="transmembrane region" description="Helical" evidence="4">
    <location>
        <begin position="259"/>
        <end position="280"/>
    </location>
</feature>
<dbReference type="SUPFAM" id="SSF103473">
    <property type="entry name" value="MFS general substrate transporter"/>
    <property type="match status" value="1"/>
</dbReference>
<evidence type="ECO:0000313" key="6">
    <source>
        <dbReference type="EMBL" id="EZP82756.1"/>
    </source>
</evidence>
<evidence type="ECO:0000256" key="3">
    <source>
        <dbReference type="ARBA" id="ARBA00023136"/>
    </source>
</evidence>
<gene>
    <name evidence="6" type="ORF">BV97_01680</name>
</gene>
<feature type="transmembrane region" description="Helical" evidence="4">
    <location>
        <begin position="357"/>
        <end position="378"/>
    </location>
</feature>
<sequence>MTSTASTHSAPDPSKTGAPSIASVLATTTTIQILSTMTALALTGIAPLVAGEFGLAPHYVGYQISVIYAAGTFASAMAGTLIQHRGPVQVEQLALACFGTALLLLTSASPWLALLASMVIGVGYGVQNPASAQILGAVTPPHRRSLIFSIKQAGVPIGGVVAALLIPALAGWLGWRTTFVLGAVPCFAMIGVLALKGGPERPAAPVTISVWRGFVYEQRLVWGKAPLRVLAMLGMLYSSIQLSLSAFAVIMLVEHHWSMFAAGLVAGGVQACGALGRVSWGGLGDRFGGFTVLAVIGVVSMACMIALWRIDALPAVVAIGVLCLFGFCMSGWNGVVMAECTHHCAPEDAGRVIGGSLVYTFLGAMIGPAAMATIYGFTGDYGTSFLLVSWVAGLGALLAGRAAMASRA</sequence>
<evidence type="ECO:0000313" key="7">
    <source>
        <dbReference type="Proteomes" id="UP000024329"/>
    </source>
</evidence>
<keyword evidence="3 4" id="KW-0472">Membrane</keyword>
<accession>A0A031JYC8</accession>
<proteinExistence type="predicted"/>
<dbReference type="PANTHER" id="PTHR23527">
    <property type="entry name" value="BLL3282 PROTEIN"/>
    <property type="match status" value="1"/>
</dbReference>
<dbReference type="eggNOG" id="COG2223">
    <property type="taxonomic scope" value="Bacteria"/>
</dbReference>
<comment type="caution">
    <text evidence="6">The sequence shown here is derived from an EMBL/GenBank/DDBJ whole genome shotgun (WGS) entry which is preliminary data.</text>
</comment>
<dbReference type="PATRIC" id="fig|158500.4.peg.1721"/>
<feature type="transmembrane region" description="Helical" evidence="4">
    <location>
        <begin position="20"/>
        <end position="48"/>
    </location>
</feature>
<protein>
    <submittedName>
        <fullName evidence="6">Major facilitator superfamily transporter</fullName>
    </submittedName>
</protein>
<dbReference type="Proteomes" id="UP000024329">
    <property type="component" value="Unassembled WGS sequence"/>
</dbReference>
<dbReference type="InterPro" id="IPR036259">
    <property type="entry name" value="MFS_trans_sf"/>
</dbReference>
<name>A0A031JYC8_9SPHN</name>
<dbReference type="PROSITE" id="PS50850">
    <property type="entry name" value="MFS"/>
    <property type="match status" value="1"/>
</dbReference>
<dbReference type="InterPro" id="IPR011701">
    <property type="entry name" value="MFS"/>
</dbReference>
<evidence type="ECO:0000256" key="2">
    <source>
        <dbReference type="ARBA" id="ARBA00022989"/>
    </source>
</evidence>
<dbReference type="AlphaFoldDB" id="A0A031JYC8"/>
<dbReference type="RefSeq" id="WP_236727325.1">
    <property type="nucleotide sequence ID" value="NZ_JFYZ01000005.1"/>
</dbReference>